<evidence type="ECO:0000313" key="5">
    <source>
        <dbReference type="Proteomes" id="UP000700706"/>
    </source>
</evidence>
<gene>
    <name evidence="4" type="ORF">JF625_11230</name>
</gene>
<reference evidence="4" key="1">
    <citation type="submission" date="2020-06" db="EMBL/GenBank/DDBJ databases">
        <title>Stable isotope informed genome-resolved metagenomics uncovers potential trophic interactions in rhizosphere soil.</title>
        <authorList>
            <person name="Starr E.P."/>
            <person name="Shi S."/>
            <person name="Blazewicz S.J."/>
            <person name="Koch B.J."/>
            <person name="Probst A.J."/>
            <person name="Hungate B.A."/>
            <person name="Pett-Ridge J."/>
            <person name="Firestone M.K."/>
            <person name="Banfield J.F."/>
        </authorList>
    </citation>
    <scope>NUCLEOTIDE SEQUENCE</scope>
    <source>
        <strain evidence="4">YM_69_17</strain>
    </source>
</reference>
<dbReference type="PANTHER" id="PTHR43877">
    <property type="entry name" value="AMINOALKYLPHOSPHONATE N-ACETYLTRANSFERASE-RELATED-RELATED"/>
    <property type="match status" value="1"/>
</dbReference>
<accession>A0A952FJV2</accession>
<protein>
    <submittedName>
        <fullName evidence="4">GNAT family N-acetyltransferase</fullName>
    </submittedName>
</protein>
<sequence length="151" mass="16353">MTPPILIRAARPEDRAALGALKLRATLAWGEHIEQLRAMPEARQVPAEHLLAVAVAELDGAIAGFATVLARDDGGAELEDLFVDPAAWRRGVGARLVAEAERRAAALGARALHVVAHDRARTFYERCGFRMVGTVMTTLAPAPEMRKDLVR</sequence>
<evidence type="ECO:0000313" key="4">
    <source>
        <dbReference type="EMBL" id="MBW8725711.1"/>
    </source>
</evidence>
<keyword evidence="1" id="KW-0808">Transferase</keyword>
<dbReference type="Pfam" id="PF00583">
    <property type="entry name" value="Acetyltransf_1"/>
    <property type="match status" value="1"/>
</dbReference>
<proteinExistence type="predicted"/>
<dbReference type="Proteomes" id="UP000700706">
    <property type="component" value="Unassembled WGS sequence"/>
</dbReference>
<dbReference type="Gene3D" id="3.40.630.30">
    <property type="match status" value="1"/>
</dbReference>
<dbReference type="PROSITE" id="PS51186">
    <property type="entry name" value="GNAT"/>
    <property type="match status" value="1"/>
</dbReference>
<dbReference type="GO" id="GO:0016747">
    <property type="term" value="F:acyltransferase activity, transferring groups other than amino-acyl groups"/>
    <property type="evidence" value="ECO:0007669"/>
    <property type="project" value="InterPro"/>
</dbReference>
<evidence type="ECO:0000256" key="1">
    <source>
        <dbReference type="ARBA" id="ARBA00022679"/>
    </source>
</evidence>
<organism evidence="4 5">
    <name type="scientific">Inquilinus limosus</name>
    <dbReference type="NCBI Taxonomy" id="171674"/>
    <lineage>
        <taxon>Bacteria</taxon>
        <taxon>Pseudomonadati</taxon>
        <taxon>Pseudomonadota</taxon>
        <taxon>Alphaproteobacteria</taxon>
        <taxon>Rhodospirillales</taxon>
        <taxon>Rhodospirillaceae</taxon>
        <taxon>Inquilinus</taxon>
    </lineage>
</organism>
<evidence type="ECO:0000259" key="3">
    <source>
        <dbReference type="PROSITE" id="PS51186"/>
    </source>
</evidence>
<dbReference type="AlphaFoldDB" id="A0A952FJV2"/>
<feature type="domain" description="N-acetyltransferase" evidence="3">
    <location>
        <begin position="5"/>
        <end position="150"/>
    </location>
</feature>
<dbReference type="CDD" id="cd04301">
    <property type="entry name" value="NAT_SF"/>
    <property type="match status" value="1"/>
</dbReference>
<dbReference type="InterPro" id="IPR050832">
    <property type="entry name" value="Bact_Acetyltransf"/>
</dbReference>
<comment type="caution">
    <text evidence="4">The sequence shown here is derived from an EMBL/GenBank/DDBJ whole genome shotgun (WGS) entry which is preliminary data.</text>
</comment>
<dbReference type="EMBL" id="JAEKLZ010000182">
    <property type="protein sequence ID" value="MBW8725711.1"/>
    <property type="molecule type" value="Genomic_DNA"/>
</dbReference>
<dbReference type="InterPro" id="IPR000182">
    <property type="entry name" value="GNAT_dom"/>
</dbReference>
<dbReference type="SUPFAM" id="SSF55729">
    <property type="entry name" value="Acyl-CoA N-acyltransferases (Nat)"/>
    <property type="match status" value="1"/>
</dbReference>
<keyword evidence="2" id="KW-0012">Acyltransferase</keyword>
<dbReference type="InterPro" id="IPR016181">
    <property type="entry name" value="Acyl_CoA_acyltransferase"/>
</dbReference>
<name>A0A952FJV2_9PROT</name>
<dbReference type="PANTHER" id="PTHR43877:SF1">
    <property type="entry name" value="ACETYLTRANSFERASE"/>
    <property type="match status" value="1"/>
</dbReference>
<evidence type="ECO:0000256" key="2">
    <source>
        <dbReference type="ARBA" id="ARBA00023315"/>
    </source>
</evidence>